<evidence type="ECO:0000256" key="1">
    <source>
        <dbReference type="ARBA" id="ARBA00011738"/>
    </source>
</evidence>
<dbReference type="HAMAP" id="MF_01678">
    <property type="entry name" value="Salvage_MtnA"/>
    <property type="match status" value="1"/>
</dbReference>
<dbReference type="Gene3D" id="1.20.120.420">
    <property type="entry name" value="translation initiation factor eif-2b, domain 1"/>
    <property type="match status" value="1"/>
</dbReference>
<evidence type="ECO:0000256" key="3">
    <source>
        <dbReference type="ARBA" id="ARBA00023167"/>
    </source>
</evidence>
<dbReference type="Gene3D" id="3.40.50.10470">
    <property type="entry name" value="Translation initiation factor eif-2b, domain 2"/>
    <property type="match status" value="1"/>
</dbReference>
<dbReference type="GO" id="GO:0046523">
    <property type="term" value="F:S-methyl-5-thioribose-1-phosphate isomerase activity"/>
    <property type="evidence" value="ECO:0007669"/>
    <property type="project" value="UniProtKB-UniRule"/>
</dbReference>
<dbReference type="PANTHER" id="PTHR43475:SF4">
    <property type="entry name" value="METHYLTHIORIBOSE-1-PHOSPHATE ISOMERASE"/>
    <property type="match status" value="1"/>
</dbReference>
<dbReference type="FunFam" id="1.20.120.420:FF:000003">
    <property type="entry name" value="Methylthioribose-1-phosphate isomerase"/>
    <property type="match status" value="1"/>
</dbReference>
<sequence>MSILETIPRSVLLEKDHIVLLNQQLLPGKVQYEKLHTLQDVWEAIVSLKVRGAPAIGITAAFGLVLAADAIQTEHLTTLHVGIKKARNYLASSRPTAVNLFWALDRLVEASNEATTIEETREILRREALLIQKEDEDVCRQIGEHAVTLFEHGANILTHCNAGSIATARYGTALAPFYIAKERGITLRAFACETRPVLQGARLTAWELQQAEVDVTLITDNMAANTIASKNIAAIIVGADRVVANGDTANKIGTLSLAILAKHYNIPFYVAAPTSTFDLTLEHGNEIVIEERNEKEVTHVHGTRVAPIGVNVYNPAFDVTPGQLITAIITEKGIIRGDYSVEIQKHFQ</sequence>
<evidence type="ECO:0000256" key="6">
    <source>
        <dbReference type="HAMAP-Rule" id="MF_01678"/>
    </source>
</evidence>
<feature type="site" description="Transition state stabilizer" evidence="6">
    <location>
        <position position="160"/>
    </location>
</feature>
<comment type="pathway">
    <text evidence="6">Amino-acid biosynthesis; L-methionine biosynthesis via salvage pathway; L-methionine from S-methyl-5-thio-alpha-D-ribose 1-phosphate: step 1/6.</text>
</comment>
<feature type="binding site" evidence="6">
    <location>
        <position position="94"/>
    </location>
    <ligand>
        <name>substrate</name>
    </ligand>
</feature>
<comment type="caution">
    <text evidence="7">The sequence shown here is derived from an EMBL/GenBank/DDBJ whole genome shotgun (WGS) entry which is preliminary data.</text>
</comment>
<name>A0A917AR88_9BACI</name>
<dbReference type="AlphaFoldDB" id="A0A917AR88"/>
<keyword evidence="2 6" id="KW-0028">Amino-acid biosynthesis</keyword>
<evidence type="ECO:0000256" key="5">
    <source>
        <dbReference type="ARBA" id="ARBA00052401"/>
    </source>
</evidence>
<reference evidence="7" key="1">
    <citation type="journal article" date="2014" name="Int. J. Syst. Evol. Microbiol.">
        <title>Complete genome sequence of Corynebacterium casei LMG S-19264T (=DSM 44701T), isolated from a smear-ripened cheese.</title>
        <authorList>
            <consortium name="US DOE Joint Genome Institute (JGI-PGF)"/>
            <person name="Walter F."/>
            <person name="Albersmeier A."/>
            <person name="Kalinowski J."/>
            <person name="Ruckert C."/>
        </authorList>
    </citation>
    <scope>NUCLEOTIDE SEQUENCE</scope>
    <source>
        <strain evidence="7">CGMCC 1.12698</strain>
    </source>
</reference>
<feature type="binding site" evidence="6">
    <location>
        <begin position="250"/>
        <end position="251"/>
    </location>
    <ligand>
        <name>substrate</name>
    </ligand>
</feature>
<dbReference type="Pfam" id="PF01008">
    <property type="entry name" value="IF-2B"/>
    <property type="match status" value="1"/>
</dbReference>
<feature type="active site" description="Proton donor" evidence="6">
    <location>
        <position position="240"/>
    </location>
</feature>
<dbReference type="RefSeq" id="WP_188388092.1">
    <property type="nucleotide sequence ID" value="NZ_BMFK01000001.1"/>
</dbReference>
<comment type="function">
    <text evidence="6">Catalyzes the interconversion of methylthioribose-1-phosphate (MTR-1-P) into methylthioribulose-1-phosphate (MTRu-1-P).</text>
</comment>
<dbReference type="InterPro" id="IPR042529">
    <property type="entry name" value="IF_2B-like_C"/>
</dbReference>
<dbReference type="NCBIfam" id="NF004326">
    <property type="entry name" value="PRK05720.1"/>
    <property type="match status" value="1"/>
</dbReference>
<dbReference type="FunFam" id="3.40.50.10470:FF:000006">
    <property type="entry name" value="Methylthioribose-1-phosphate isomerase"/>
    <property type="match status" value="1"/>
</dbReference>
<dbReference type="NCBIfam" id="TIGR00524">
    <property type="entry name" value="eIF-2B_rel"/>
    <property type="match status" value="1"/>
</dbReference>
<evidence type="ECO:0000256" key="4">
    <source>
        <dbReference type="ARBA" id="ARBA00023235"/>
    </source>
</evidence>
<dbReference type="InterPro" id="IPR005251">
    <property type="entry name" value="IF-M1Pi"/>
</dbReference>
<dbReference type="InterPro" id="IPR000649">
    <property type="entry name" value="IF-2B-related"/>
</dbReference>
<protein>
    <recommendedName>
        <fullName evidence="6">Methylthioribose-1-phosphate isomerase</fullName>
        <shortName evidence="6">M1Pi</shortName>
        <shortName evidence="6">MTR-1-P isomerase</shortName>
        <ecNumber evidence="6">5.3.1.23</ecNumber>
    </recommendedName>
    <alternativeName>
        <fullName evidence="6">S-methyl-5-thioribose-1-phosphate isomerase</fullName>
    </alternativeName>
</protein>
<proteinExistence type="inferred from homology"/>
<dbReference type="GO" id="GO:0019509">
    <property type="term" value="P:L-methionine salvage from methylthioadenosine"/>
    <property type="evidence" value="ECO:0007669"/>
    <property type="project" value="UniProtKB-UniRule"/>
</dbReference>
<feature type="binding site" evidence="6">
    <location>
        <position position="199"/>
    </location>
    <ligand>
        <name>substrate</name>
    </ligand>
</feature>
<organism evidence="7 8">
    <name type="scientific">Priestia taiwanensis</name>
    <dbReference type="NCBI Taxonomy" id="1347902"/>
    <lineage>
        <taxon>Bacteria</taxon>
        <taxon>Bacillati</taxon>
        <taxon>Bacillota</taxon>
        <taxon>Bacilli</taxon>
        <taxon>Bacillales</taxon>
        <taxon>Bacillaceae</taxon>
        <taxon>Priestia</taxon>
    </lineage>
</organism>
<evidence type="ECO:0000313" key="8">
    <source>
        <dbReference type="Proteomes" id="UP000605259"/>
    </source>
</evidence>
<dbReference type="Proteomes" id="UP000605259">
    <property type="component" value="Unassembled WGS sequence"/>
</dbReference>
<dbReference type="InterPro" id="IPR037171">
    <property type="entry name" value="NagB/RpiA_transferase-like"/>
</dbReference>
<feature type="binding site" evidence="6">
    <location>
        <begin position="51"/>
        <end position="53"/>
    </location>
    <ligand>
        <name>substrate</name>
    </ligand>
</feature>
<keyword evidence="4 6" id="KW-0413">Isomerase</keyword>
<dbReference type="PANTHER" id="PTHR43475">
    <property type="entry name" value="METHYLTHIORIBOSE-1-PHOSPHATE ISOMERASE"/>
    <property type="match status" value="1"/>
</dbReference>
<evidence type="ECO:0000256" key="2">
    <source>
        <dbReference type="ARBA" id="ARBA00022605"/>
    </source>
</evidence>
<reference evidence="7" key="2">
    <citation type="submission" date="2020-09" db="EMBL/GenBank/DDBJ databases">
        <authorList>
            <person name="Sun Q."/>
            <person name="Zhou Y."/>
        </authorList>
    </citation>
    <scope>NUCLEOTIDE SEQUENCE</scope>
    <source>
        <strain evidence="7">CGMCC 1.12698</strain>
    </source>
</reference>
<evidence type="ECO:0000313" key="7">
    <source>
        <dbReference type="EMBL" id="GGE68865.1"/>
    </source>
</evidence>
<dbReference type="NCBIfam" id="TIGR00512">
    <property type="entry name" value="salvage_mtnA"/>
    <property type="match status" value="1"/>
</dbReference>
<dbReference type="EC" id="5.3.1.23" evidence="6"/>
<gene>
    <name evidence="7" type="primary">mtnA2</name>
    <name evidence="6" type="synonym">mtnA</name>
    <name evidence="7" type="ORF">GCM10007140_18640</name>
</gene>
<dbReference type="EMBL" id="BMFK01000001">
    <property type="protein sequence ID" value="GGE68865.1"/>
    <property type="molecule type" value="Genomic_DNA"/>
</dbReference>
<comment type="subunit">
    <text evidence="1 6">Homodimer.</text>
</comment>
<dbReference type="InterPro" id="IPR011559">
    <property type="entry name" value="Initiation_fac_2B_a/b/d"/>
</dbReference>
<dbReference type="InterPro" id="IPR027363">
    <property type="entry name" value="M1Pi_N"/>
</dbReference>
<keyword evidence="8" id="KW-1185">Reference proteome</keyword>
<comment type="similarity">
    <text evidence="6">Belongs to the EIF-2B alpha/beta/delta subunits family. MtnA subfamily.</text>
</comment>
<accession>A0A917AR88</accession>
<comment type="catalytic activity">
    <reaction evidence="5 6">
        <text>5-(methylsulfanyl)-alpha-D-ribose 1-phosphate = 5-(methylsulfanyl)-D-ribulose 1-phosphate</text>
        <dbReference type="Rhea" id="RHEA:19989"/>
        <dbReference type="ChEBI" id="CHEBI:58533"/>
        <dbReference type="ChEBI" id="CHEBI:58548"/>
        <dbReference type="EC" id="5.3.1.23"/>
    </reaction>
</comment>
<dbReference type="SUPFAM" id="SSF100950">
    <property type="entry name" value="NagB/RpiA/CoA transferase-like"/>
    <property type="match status" value="1"/>
</dbReference>
<keyword evidence="3 6" id="KW-0486">Methionine biosynthesis</keyword>